<dbReference type="EMBL" id="BK014810">
    <property type="protein sequence ID" value="DAD76817.1"/>
    <property type="molecule type" value="Genomic_DNA"/>
</dbReference>
<reference evidence="2" key="1">
    <citation type="journal article" date="2021" name="Proc. Natl. Acad. Sci. U.S.A.">
        <title>A Catalog of Tens of Thousands of Viruses from Human Metagenomes Reveals Hidden Associations with Chronic Diseases.</title>
        <authorList>
            <person name="Tisza M.J."/>
            <person name="Buck C.B."/>
        </authorList>
    </citation>
    <scope>NUCLEOTIDE SEQUENCE</scope>
    <source>
        <strain evidence="2">Ctz7e2</strain>
    </source>
</reference>
<evidence type="ECO:0000256" key="1">
    <source>
        <dbReference type="SAM" id="MobiDB-lite"/>
    </source>
</evidence>
<feature type="region of interest" description="Disordered" evidence="1">
    <location>
        <begin position="54"/>
        <end position="80"/>
    </location>
</feature>
<proteinExistence type="predicted"/>
<feature type="compositionally biased region" description="Basic and acidic residues" evidence="1">
    <location>
        <begin position="57"/>
        <end position="67"/>
    </location>
</feature>
<name>A0A8S5M3C3_9CAUD</name>
<sequence>MTKVVMNPSGIRAVLNHPQIKEDIDARADRIRNAAGDGFRTRPRPQRIQRYGNQVRTENHAGRKRQADNNVIMKSLDAGR</sequence>
<evidence type="ECO:0000313" key="2">
    <source>
        <dbReference type="EMBL" id="DAD76817.1"/>
    </source>
</evidence>
<organism evidence="2">
    <name type="scientific">Siphoviridae sp. ctz7e2</name>
    <dbReference type="NCBI Taxonomy" id="2826526"/>
    <lineage>
        <taxon>Viruses</taxon>
        <taxon>Duplodnaviria</taxon>
        <taxon>Heunggongvirae</taxon>
        <taxon>Uroviricota</taxon>
        <taxon>Caudoviricetes</taxon>
    </lineage>
</organism>
<protein>
    <submittedName>
        <fullName evidence="2">Type I neck protein</fullName>
    </submittedName>
</protein>
<accession>A0A8S5M3C3</accession>